<protein>
    <recommendedName>
        <fullName evidence="2">Glutamyl-tRNA amidotransferase</fullName>
    </recommendedName>
</protein>
<dbReference type="PANTHER" id="PTHR28055:SF1">
    <property type="entry name" value="ALTERED INHERITANCE OF MITOCHONDRIA PROTEIN 41, MITOCHONDRIAL"/>
    <property type="match status" value="1"/>
</dbReference>
<reference evidence="1" key="1">
    <citation type="submission" date="2019-02" db="EMBL/GenBank/DDBJ databases">
        <authorList>
            <person name="Gruber-Vodicka R. H."/>
            <person name="Seah K. B. B."/>
        </authorList>
    </citation>
    <scope>NUCLEOTIDE SEQUENCE</scope>
    <source>
        <strain evidence="1">BECK_S313</strain>
    </source>
</reference>
<dbReference type="GO" id="GO:0016884">
    <property type="term" value="F:carbon-nitrogen ligase activity, with glutamine as amido-N-donor"/>
    <property type="evidence" value="ECO:0007669"/>
    <property type="project" value="InterPro"/>
</dbReference>
<dbReference type="PANTHER" id="PTHR28055">
    <property type="entry name" value="ALTERED INHERITANCE OF MITOCHONDRIA PROTEIN 41, MITOCHONDRIAL"/>
    <property type="match status" value="1"/>
</dbReference>
<proteinExistence type="predicted"/>
<dbReference type="AlphaFoldDB" id="A0A450W1L5"/>
<dbReference type="InterPro" id="IPR042184">
    <property type="entry name" value="YqeY/Aim41_N"/>
</dbReference>
<dbReference type="EMBL" id="CAADFK010000018">
    <property type="protein sequence ID" value="VFK10977.1"/>
    <property type="molecule type" value="Genomic_DNA"/>
</dbReference>
<dbReference type="InterPro" id="IPR003789">
    <property type="entry name" value="Asn/Gln_tRNA_amidoTrase-B-like"/>
</dbReference>
<dbReference type="InterPro" id="IPR023168">
    <property type="entry name" value="GatB_Yqey_C_2"/>
</dbReference>
<accession>A0A450W1L5</accession>
<dbReference type="InterPro" id="IPR019004">
    <property type="entry name" value="YqeY/Aim41"/>
</dbReference>
<sequence>MGNTLKQRIQGDTVAAMRAKDKRRLGVLRLVGAAIKQQEVDTRAALDDDGLIAVLEKMRKQRRDSLDQFERGGRPDLAEQEAFEIAVITDYLPIPFTPTEIDALLGEAIAESGDASLKDMGKVMSLLKPRLQGRAEMGAVSARVKEKLSKGG</sequence>
<dbReference type="SUPFAM" id="SSF89095">
    <property type="entry name" value="GatB/YqeY motif"/>
    <property type="match status" value="1"/>
</dbReference>
<evidence type="ECO:0008006" key="2">
    <source>
        <dbReference type="Google" id="ProtNLM"/>
    </source>
</evidence>
<evidence type="ECO:0000313" key="1">
    <source>
        <dbReference type="EMBL" id="VFK10977.1"/>
    </source>
</evidence>
<dbReference type="Gene3D" id="1.10.1510.10">
    <property type="entry name" value="Uncharacterised protein YqeY/AIM41 PF09424, N-terminal domain"/>
    <property type="match status" value="1"/>
</dbReference>
<name>A0A450W1L5_9GAMM</name>
<dbReference type="Gene3D" id="1.10.10.410">
    <property type="match status" value="1"/>
</dbReference>
<organism evidence="1">
    <name type="scientific">Candidatus Kentrum sp. LPFa</name>
    <dbReference type="NCBI Taxonomy" id="2126335"/>
    <lineage>
        <taxon>Bacteria</taxon>
        <taxon>Pseudomonadati</taxon>
        <taxon>Pseudomonadota</taxon>
        <taxon>Gammaproteobacteria</taxon>
        <taxon>Candidatus Kentrum</taxon>
    </lineage>
</organism>
<dbReference type="Pfam" id="PF09424">
    <property type="entry name" value="YqeY"/>
    <property type="match status" value="1"/>
</dbReference>
<gene>
    <name evidence="1" type="ORF">BECKLPF1236B_GA0070989_101812</name>
</gene>